<dbReference type="PANTHER" id="PTHR20930">
    <property type="entry name" value="OVARIAN CARCINOMA ANTIGEN CA125-RELATED"/>
    <property type="match status" value="1"/>
</dbReference>
<feature type="region of interest" description="Disordered" evidence="1">
    <location>
        <begin position="271"/>
        <end position="297"/>
    </location>
</feature>
<dbReference type="Pfam" id="PF14555">
    <property type="entry name" value="UBA_4"/>
    <property type="match status" value="1"/>
</dbReference>
<evidence type="ECO:0000259" key="2">
    <source>
        <dbReference type="Pfam" id="PF16158"/>
    </source>
</evidence>
<feature type="compositionally biased region" description="Polar residues" evidence="1">
    <location>
        <begin position="271"/>
        <end position="287"/>
    </location>
</feature>
<dbReference type="Proteomes" id="UP000663832">
    <property type="component" value="Unassembled WGS sequence"/>
</dbReference>
<dbReference type="GO" id="GO:0016236">
    <property type="term" value="P:macroautophagy"/>
    <property type="evidence" value="ECO:0007669"/>
    <property type="project" value="TreeGrafter"/>
</dbReference>
<comment type="caution">
    <text evidence="3">The sequence shown here is derived from an EMBL/GenBank/DDBJ whole genome shotgun (WGS) entry which is preliminary data.</text>
</comment>
<dbReference type="InterPro" id="IPR039517">
    <property type="entry name" value="C6orf106_UBA-like"/>
</dbReference>
<reference evidence="3" key="1">
    <citation type="submission" date="2021-02" db="EMBL/GenBank/DDBJ databases">
        <authorList>
            <person name="Nowell W R."/>
        </authorList>
    </citation>
    <scope>NUCLEOTIDE SEQUENCE</scope>
</reference>
<dbReference type="SUPFAM" id="SSF46934">
    <property type="entry name" value="UBA-like"/>
    <property type="match status" value="1"/>
</dbReference>
<evidence type="ECO:0000313" key="4">
    <source>
        <dbReference type="EMBL" id="CAF0886268.1"/>
    </source>
</evidence>
<dbReference type="EMBL" id="CAJNOM010000039">
    <property type="protein sequence ID" value="CAF0886268.1"/>
    <property type="molecule type" value="Genomic_DNA"/>
</dbReference>
<feature type="domain" description="Nbr1 FW" evidence="2">
    <location>
        <begin position="92"/>
        <end position="188"/>
    </location>
</feature>
<dbReference type="GO" id="GO:0000407">
    <property type="term" value="C:phagophore assembly site"/>
    <property type="evidence" value="ECO:0007669"/>
    <property type="project" value="TreeGrafter"/>
</dbReference>
<dbReference type="CDD" id="cd14349">
    <property type="entry name" value="UBA_CF106"/>
    <property type="match status" value="1"/>
</dbReference>
<dbReference type="PANTHER" id="PTHR20930:SF0">
    <property type="entry name" value="PROTEIN ILRUN"/>
    <property type="match status" value="1"/>
</dbReference>
<evidence type="ECO:0000313" key="5">
    <source>
        <dbReference type="EMBL" id="CAF1164626.1"/>
    </source>
</evidence>
<dbReference type="Pfam" id="PF16158">
    <property type="entry name" value="N_BRCA1_IG"/>
    <property type="match status" value="1"/>
</dbReference>
<gene>
    <name evidence="5" type="ORF">BJG266_LOCUS24836</name>
    <name evidence="3" type="ORF">QVE165_LOCUS8505</name>
    <name evidence="4" type="ORF">QVE165_LOCUS8692</name>
</gene>
<protein>
    <recommendedName>
        <fullName evidence="2">Nbr1 FW domain-containing protein</fullName>
    </recommendedName>
</protein>
<evidence type="ECO:0000313" key="3">
    <source>
        <dbReference type="EMBL" id="CAF0882776.1"/>
    </source>
</evidence>
<evidence type="ECO:0000256" key="1">
    <source>
        <dbReference type="SAM" id="MobiDB-lite"/>
    </source>
</evidence>
<dbReference type="Gene3D" id="1.10.8.10">
    <property type="entry name" value="DNA helicase RuvA subunit, C-terminal domain"/>
    <property type="match status" value="1"/>
</dbReference>
<proteinExistence type="predicted"/>
<name>A0A813YE30_9BILA</name>
<dbReference type="AlphaFoldDB" id="A0A813YE30"/>
<dbReference type="InterPro" id="IPR013783">
    <property type="entry name" value="Ig-like_fold"/>
</dbReference>
<dbReference type="InterPro" id="IPR009060">
    <property type="entry name" value="UBA-like_sf"/>
</dbReference>
<dbReference type="EMBL" id="CAJNOM010000038">
    <property type="protein sequence ID" value="CAF0882776.1"/>
    <property type="molecule type" value="Genomic_DNA"/>
</dbReference>
<dbReference type="Gene3D" id="2.60.40.10">
    <property type="entry name" value="Immunoglobulins"/>
    <property type="match status" value="1"/>
</dbReference>
<dbReference type="GO" id="GO:0043130">
    <property type="term" value="F:ubiquitin binding"/>
    <property type="evidence" value="ECO:0007669"/>
    <property type="project" value="TreeGrafter"/>
</dbReference>
<accession>A0A813YE30</accession>
<dbReference type="OrthoDB" id="661148at2759"/>
<dbReference type="Proteomes" id="UP000663877">
    <property type="component" value="Unassembled WGS sequence"/>
</dbReference>
<sequence length="297" mass="33156">MDIDSEPISSSNTGMSNLDEDLMERLRSITTSNREDLIAQFRSTTNAILTDEGCAFFLEMSNWNLNEAILAYYDAEMPTDKIPQMRFVADVTVGEGEAIPPNTRFVKTWRVENNGSEPWPSNCSLRFVNGDRLQDRDDIYVGTLAPGEQTNISVDITSPTTSKIIRSQWRLFTLAGVPFGDPIWLIASVEEGGLMGITQQLEQCHSLGMNVNNYPQQMTNQMGIQQSPNNLLYQTSPTNPFQSTRWSNSDASNVTGWTNYPIVPVTEYSRTNNINHQPSDPSASSNGMVDDNSLDTF</sequence>
<dbReference type="EMBL" id="CAJNOI010000182">
    <property type="protein sequence ID" value="CAF1164626.1"/>
    <property type="molecule type" value="Genomic_DNA"/>
</dbReference>
<keyword evidence="6" id="KW-1185">Reference proteome</keyword>
<dbReference type="InterPro" id="IPR032350">
    <property type="entry name" value="Nbr1_FW"/>
</dbReference>
<organism evidence="3 6">
    <name type="scientific">Adineta steineri</name>
    <dbReference type="NCBI Taxonomy" id="433720"/>
    <lineage>
        <taxon>Eukaryota</taxon>
        <taxon>Metazoa</taxon>
        <taxon>Spiralia</taxon>
        <taxon>Gnathifera</taxon>
        <taxon>Rotifera</taxon>
        <taxon>Eurotatoria</taxon>
        <taxon>Bdelloidea</taxon>
        <taxon>Adinetida</taxon>
        <taxon>Adinetidae</taxon>
        <taxon>Adineta</taxon>
    </lineage>
</organism>
<dbReference type="CDD" id="cd14947">
    <property type="entry name" value="NBR1_like"/>
    <property type="match status" value="1"/>
</dbReference>
<evidence type="ECO:0000313" key="6">
    <source>
        <dbReference type="Proteomes" id="UP000663832"/>
    </source>
</evidence>